<dbReference type="Proteomes" id="UP001267426">
    <property type="component" value="Unassembled WGS sequence"/>
</dbReference>
<organism evidence="3 4">
    <name type="scientific">Rubrivirga litoralis</name>
    <dbReference type="NCBI Taxonomy" id="3075598"/>
    <lineage>
        <taxon>Bacteria</taxon>
        <taxon>Pseudomonadati</taxon>
        <taxon>Rhodothermota</taxon>
        <taxon>Rhodothermia</taxon>
        <taxon>Rhodothermales</taxon>
        <taxon>Rubricoccaceae</taxon>
        <taxon>Rubrivirga</taxon>
    </lineage>
</organism>
<accession>A0ABU3BNJ9</accession>
<keyword evidence="2" id="KW-0472">Membrane</keyword>
<protein>
    <recommendedName>
        <fullName evidence="5">Cbb3-type cytochrome oxidase component FixQ</fullName>
    </recommendedName>
</protein>
<keyword evidence="2" id="KW-1133">Transmembrane helix</keyword>
<evidence type="ECO:0000313" key="4">
    <source>
        <dbReference type="Proteomes" id="UP001267426"/>
    </source>
</evidence>
<proteinExistence type="predicted"/>
<evidence type="ECO:0000313" key="3">
    <source>
        <dbReference type="EMBL" id="MDT0630843.1"/>
    </source>
</evidence>
<evidence type="ECO:0008006" key="5">
    <source>
        <dbReference type="Google" id="ProtNLM"/>
    </source>
</evidence>
<evidence type="ECO:0000256" key="1">
    <source>
        <dbReference type="SAM" id="MobiDB-lite"/>
    </source>
</evidence>
<gene>
    <name evidence="3" type="ORF">RM540_03705</name>
</gene>
<feature type="region of interest" description="Disordered" evidence="1">
    <location>
        <begin position="49"/>
        <end position="71"/>
    </location>
</feature>
<reference evidence="3 4" key="1">
    <citation type="submission" date="2023-09" db="EMBL/GenBank/DDBJ databases">
        <authorList>
            <person name="Rey-Velasco X."/>
        </authorList>
    </citation>
    <scope>NUCLEOTIDE SEQUENCE [LARGE SCALE GENOMIC DNA]</scope>
    <source>
        <strain evidence="3 4">F394</strain>
    </source>
</reference>
<keyword evidence="2" id="KW-0812">Transmembrane</keyword>
<dbReference type="EMBL" id="JAVRHT010000005">
    <property type="protein sequence ID" value="MDT0630843.1"/>
    <property type="molecule type" value="Genomic_DNA"/>
</dbReference>
<keyword evidence="4" id="KW-1185">Reference proteome</keyword>
<evidence type="ECO:0000256" key="2">
    <source>
        <dbReference type="SAM" id="Phobius"/>
    </source>
</evidence>
<dbReference type="RefSeq" id="WP_311662179.1">
    <property type="nucleotide sequence ID" value="NZ_JAVRHT010000005.1"/>
</dbReference>
<comment type="caution">
    <text evidence="3">The sequence shown here is derived from an EMBL/GenBank/DDBJ whole genome shotgun (WGS) entry which is preliminary data.</text>
</comment>
<name>A0ABU3BNJ9_9BACT</name>
<feature type="transmembrane region" description="Helical" evidence="2">
    <location>
        <begin position="12"/>
        <end position="36"/>
    </location>
</feature>
<sequence>MWKETVRALQTGALAEVAVVAFVVAFLLVVVYAFTLSKRTREEIKRQPLDDAAEFYPEPPRNGTAEETDHA</sequence>